<evidence type="ECO:0000256" key="4">
    <source>
        <dbReference type="ARBA" id="ARBA00023002"/>
    </source>
</evidence>
<evidence type="ECO:0000259" key="8">
    <source>
        <dbReference type="Pfam" id="PF04116"/>
    </source>
</evidence>
<keyword evidence="6 7" id="KW-0472">Membrane</keyword>
<dbReference type="Pfam" id="PF04116">
    <property type="entry name" value="FA_hydroxylase"/>
    <property type="match status" value="1"/>
</dbReference>
<sequence>MREFLDLVLNMPAWQKLAIVIFSLSLCWLLETWNPLFKFNYDKKRHGLTNLSLFLWMSLINFFFGLFLVYGLDFFQSSGFGLLQIISLPLWFEFVLSVLILDFIAQYVIHVCLHKIPWMWKFHVIHHSDEQLDASSGTRHHPIDYLLREVYSFIALVLLGIPAAYYFTFRLFTIFFTYINHANISVPTWLNRPLSLIFVTPDLHKIHHHRKQPWTDQNYGNIFSFWDRIFGTLIEADSRDVEYGLDSLGEGFDAGVKDLLLLPWKKDDTHE</sequence>
<feature type="transmembrane region" description="Helical" evidence="7">
    <location>
        <begin position="90"/>
        <end position="113"/>
    </location>
</feature>
<evidence type="ECO:0000256" key="2">
    <source>
        <dbReference type="ARBA" id="ARBA00022692"/>
    </source>
</evidence>
<proteinExistence type="predicted"/>
<accession>A0ABY7VU45</accession>
<dbReference type="EMBL" id="CP117811">
    <property type="protein sequence ID" value="WDE96417.1"/>
    <property type="molecule type" value="Genomic_DNA"/>
</dbReference>
<feature type="transmembrane region" description="Helical" evidence="7">
    <location>
        <begin position="150"/>
        <end position="169"/>
    </location>
</feature>
<comment type="subcellular location">
    <subcellularLocation>
        <location evidence="1">Endomembrane system</location>
        <topology evidence="1">Multi-pass membrane protein</topology>
    </subcellularLocation>
</comment>
<dbReference type="PANTHER" id="PTHR21624">
    <property type="entry name" value="STEROL DESATURASE-RELATED PROTEIN"/>
    <property type="match status" value="1"/>
</dbReference>
<keyword evidence="10" id="KW-1185">Reference proteome</keyword>
<dbReference type="RefSeq" id="WP_274150483.1">
    <property type="nucleotide sequence ID" value="NZ_CP117811.1"/>
</dbReference>
<feature type="domain" description="Fatty acid hydroxylase" evidence="8">
    <location>
        <begin position="95"/>
        <end position="232"/>
    </location>
</feature>
<gene>
    <name evidence="9" type="ORF">PQO03_00350</name>
</gene>
<keyword evidence="4" id="KW-0560">Oxidoreductase</keyword>
<reference evidence="9 10" key="1">
    <citation type="submission" date="2023-02" db="EMBL/GenBank/DDBJ databases">
        <title>Genome sequence of Lentisphaera profundi SAORIC-696.</title>
        <authorList>
            <person name="Kim e."/>
            <person name="Cho J.-C."/>
            <person name="Choi A."/>
            <person name="Kang I."/>
        </authorList>
    </citation>
    <scope>NUCLEOTIDE SEQUENCE [LARGE SCALE GENOMIC DNA]</scope>
    <source>
        <strain evidence="9 10">SAORIC-696</strain>
    </source>
</reference>
<keyword evidence="2 7" id="KW-0812">Transmembrane</keyword>
<protein>
    <submittedName>
        <fullName evidence="9">Sterol desaturase family protein</fullName>
    </submittedName>
</protein>
<evidence type="ECO:0000313" key="9">
    <source>
        <dbReference type="EMBL" id="WDE96417.1"/>
    </source>
</evidence>
<evidence type="ECO:0000256" key="1">
    <source>
        <dbReference type="ARBA" id="ARBA00004127"/>
    </source>
</evidence>
<organism evidence="9 10">
    <name type="scientific">Lentisphaera profundi</name>
    <dbReference type="NCBI Taxonomy" id="1658616"/>
    <lineage>
        <taxon>Bacteria</taxon>
        <taxon>Pseudomonadati</taxon>
        <taxon>Lentisphaerota</taxon>
        <taxon>Lentisphaeria</taxon>
        <taxon>Lentisphaerales</taxon>
        <taxon>Lentisphaeraceae</taxon>
        <taxon>Lentisphaera</taxon>
    </lineage>
</organism>
<dbReference type="Proteomes" id="UP001214250">
    <property type="component" value="Chromosome 1"/>
</dbReference>
<evidence type="ECO:0000256" key="7">
    <source>
        <dbReference type="SAM" id="Phobius"/>
    </source>
</evidence>
<keyword evidence="3 7" id="KW-1133">Transmembrane helix</keyword>
<feature type="transmembrane region" description="Helical" evidence="7">
    <location>
        <begin position="12"/>
        <end position="30"/>
    </location>
</feature>
<evidence type="ECO:0000256" key="6">
    <source>
        <dbReference type="ARBA" id="ARBA00023136"/>
    </source>
</evidence>
<dbReference type="PANTHER" id="PTHR21624:SF1">
    <property type="entry name" value="ALKYLGLYCEROL MONOOXYGENASE"/>
    <property type="match status" value="1"/>
</dbReference>
<name>A0ABY7VU45_9BACT</name>
<evidence type="ECO:0000256" key="5">
    <source>
        <dbReference type="ARBA" id="ARBA00023098"/>
    </source>
</evidence>
<evidence type="ECO:0000256" key="3">
    <source>
        <dbReference type="ARBA" id="ARBA00022989"/>
    </source>
</evidence>
<keyword evidence="5" id="KW-0443">Lipid metabolism</keyword>
<feature type="transmembrane region" description="Helical" evidence="7">
    <location>
        <begin position="51"/>
        <end position="70"/>
    </location>
</feature>
<evidence type="ECO:0000313" key="10">
    <source>
        <dbReference type="Proteomes" id="UP001214250"/>
    </source>
</evidence>
<dbReference type="InterPro" id="IPR051689">
    <property type="entry name" value="Sterol_desaturase/TMEM195"/>
</dbReference>
<dbReference type="InterPro" id="IPR006694">
    <property type="entry name" value="Fatty_acid_hydroxylase"/>
</dbReference>